<organism evidence="4 5">
    <name type="scientific">Polyporus arcularius HHB13444</name>
    <dbReference type="NCBI Taxonomy" id="1314778"/>
    <lineage>
        <taxon>Eukaryota</taxon>
        <taxon>Fungi</taxon>
        <taxon>Dikarya</taxon>
        <taxon>Basidiomycota</taxon>
        <taxon>Agaricomycotina</taxon>
        <taxon>Agaricomycetes</taxon>
        <taxon>Polyporales</taxon>
        <taxon>Polyporaceae</taxon>
        <taxon>Polyporus</taxon>
    </lineage>
</organism>
<sequence>MFPLALLPLELVLAGLAVAQSTAECTRDGLSKLNNQLGQSPCTVQRQLQQACRNDNTATRDCTCNTVVYNICAACAVCSGDDIPQWSSWADENSCDSTPAQFSLPSNVEVDTNMIPHWAYQQLSTAHDFNLQQAVAGSDSEGGLSRGAQIGVPIAVAVGVALLAVLGFWWYWRRQRRGYPPRPRSRSIPDGAGLFSDPLRWFRELKLSMHSHRLRPSTKDTSWEIDDDSQLLVSRSGTTYHDPYSPEERTGAPSRSGRDSQASFAGSHGRSTSSLSMLSNIEFPDIRVPTFMERFIKFKDGIRKSASYRSKHVSPVSPDQSFRIDGEAPSPVVQKFHTVADFRRPPNATVPSFSEERRQVAANRPNGLEVIMEGSDHDPQQEFGTDNVLIISRDGGDNFTINDTTTMGTGSPLSPYPSTRHPPSAYSGDWTPTTSIGMTRSSFLPSPRRANTSSTVSGAYPHELRRDPELVLPPSWANKFPDPPQTFSAAVRSARMLPTPPVPGGQTRT</sequence>
<evidence type="ECO:0000313" key="5">
    <source>
        <dbReference type="Proteomes" id="UP000308197"/>
    </source>
</evidence>
<feature type="region of interest" description="Disordered" evidence="1">
    <location>
        <begin position="236"/>
        <end position="273"/>
    </location>
</feature>
<evidence type="ECO:0000256" key="1">
    <source>
        <dbReference type="SAM" id="MobiDB-lite"/>
    </source>
</evidence>
<evidence type="ECO:0000313" key="4">
    <source>
        <dbReference type="EMBL" id="TFK90603.1"/>
    </source>
</evidence>
<keyword evidence="3" id="KW-0732">Signal</keyword>
<dbReference type="EMBL" id="ML211041">
    <property type="protein sequence ID" value="TFK90603.1"/>
    <property type="molecule type" value="Genomic_DNA"/>
</dbReference>
<keyword evidence="2" id="KW-0812">Transmembrane</keyword>
<accession>A0A5C3PX24</accession>
<dbReference type="AlphaFoldDB" id="A0A5C3PX24"/>
<evidence type="ECO:0008006" key="6">
    <source>
        <dbReference type="Google" id="ProtNLM"/>
    </source>
</evidence>
<dbReference type="Proteomes" id="UP000308197">
    <property type="component" value="Unassembled WGS sequence"/>
</dbReference>
<feature type="region of interest" description="Disordered" evidence="1">
    <location>
        <begin position="406"/>
        <end position="465"/>
    </location>
</feature>
<name>A0A5C3PX24_9APHY</name>
<feature type="transmembrane region" description="Helical" evidence="2">
    <location>
        <begin position="150"/>
        <end position="172"/>
    </location>
</feature>
<keyword evidence="2" id="KW-1133">Transmembrane helix</keyword>
<evidence type="ECO:0000256" key="3">
    <source>
        <dbReference type="SAM" id="SignalP"/>
    </source>
</evidence>
<reference evidence="4 5" key="1">
    <citation type="journal article" date="2019" name="Nat. Ecol. Evol.">
        <title>Megaphylogeny resolves global patterns of mushroom evolution.</title>
        <authorList>
            <person name="Varga T."/>
            <person name="Krizsan K."/>
            <person name="Foldi C."/>
            <person name="Dima B."/>
            <person name="Sanchez-Garcia M."/>
            <person name="Sanchez-Ramirez S."/>
            <person name="Szollosi G.J."/>
            <person name="Szarkandi J.G."/>
            <person name="Papp V."/>
            <person name="Albert L."/>
            <person name="Andreopoulos W."/>
            <person name="Angelini C."/>
            <person name="Antonin V."/>
            <person name="Barry K.W."/>
            <person name="Bougher N.L."/>
            <person name="Buchanan P."/>
            <person name="Buyck B."/>
            <person name="Bense V."/>
            <person name="Catcheside P."/>
            <person name="Chovatia M."/>
            <person name="Cooper J."/>
            <person name="Damon W."/>
            <person name="Desjardin D."/>
            <person name="Finy P."/>
            <person name="Geml J."/>
            <person name="Haridas S."/>
            <person name="Hughes K."/>
            <person name="Justo A."/>
            <person name="Karasinski D."/>
            <person name="Kautmanova I."/>
            <person name="Kiss B."/>
            <person name="Kocsube S."/>
            <person name="Kotiranta H."/>
            <person name="LaButti K.M."/>
            <person name="Lechner B.E."/>
            <person name="Liimatainen K."/>
            <person name="Lipzen A."/>
            <person name="Lukacs Z."/>
            <person name="Mihaltcheva S."/>
            <person name="Morgado L.N."/>
            <person name="Niskanen T."/>
            <person name="Noordeloos M.E."/>
            <person name="Ohm R.A."/>
            <person name="Ortiz-Santana B."/>
            <person name="Ovrebo C."/>
            <person name="Racz N."/>
            <person name="Riley R."/>
            <person name="Savchenko A."/>
            <person name="Shiryaev A."/>
            <person name="Soop K."/>
            <person name="Spirin V."/>
            <person name="Szebenyi C."/>
            <person name="Tomsovsky M."/>
            <person name="Tulloss R.E."/>
            <person name="Uehling J."/>
            <person name="Grigoriev I.V."/>
            <person name="Vagvolgyi C."/>
            <person name="Papp T."/>
            <person name="Martin F.M."/>
            <person name="Miettinen O."/>
            <person name="Hibbett D.S."/>
            <person name="Nagy L.G."/>
        </authorList>
    </citation>
    <scope>NUCLEOTIDE SEQUENCE [LARGE SCALE GENOMIC DNA]</scope>
    <source>
        <strain evidence="4 5">HHB13444</strain>
    </source>
</reference>
<feature type="compositionally biased region" description="Polar residues" evidence="1">
    <location>
        <begin position="259"/>
        <end position="273"/>
    </location>
</feature>
<keyword evidence="2" id="KW-0472">Membrane</keyword>
<feature type="compositionally biased region" description="Polar residues" evidence="1">
    <location>
        <begin position="430"/>
        <end position="457"/>
    </location>
</feature>
<keyword evidence="5" id="KW-1185">Reference proteome</keyword>
<evidence type="ECO:0000256" key="2">
    <source>
        <dbReference type="SAM" id="Phobius"/>
    </source>
</evidence>
<gene>
    <name evidence="4" type="ORF">K466DRAFT_374136</name>
</gene>
<protein>
    <recommendedName>
        <fullName evidence="6">Extracellular membrane protein CFEM domain-containing protein</fullName>
    </recommendedName>
</protein>
<feature type="chain" id="PRO_5022761507" description="Extracellular membrane protein CFEM domain-containing protein" evidence="3">
    <location>
        <begin position="20"/>
        <end position="509"/>
    </location>
</feature>
<feature type="signal peptide" evidence="3">
    <location>
        <begin position="1"/>
        <end position="19"/>
    </location>
</feature>
<proteinExistence type="predicted"/>
<dbReference type="InParanoid" id="A0A5C3PX24"/>